<name>A0AA41QT15_9MICO</name>
<dbReference type="NCBIfam" id="TIGR00254">
    <property type="entry name" value="GGDEF"/>
    <property type="match status" value="1"/>
</dbReference>
<feature type="transmembrane region" description="Helical" evidence="1">
    <location>
        <begin position="120"/>
        <end position="138"/>
    </location>
</feature>
<dbReference type="PROSITE" id="PS50887">
    <property type="entry name" value="GGDEF"/>
    <property type="match status" value="1"/>
</dbReference>
<feature type="transmembrane region" description="Helical" evidence="1">
    <location>
        <begin position="150"/>
        <end position="170"/>
    </location>
</feature>
<sequence>MDSTTIFIVSALIVVLCGVSFILNTALNRNDAAGKLWSLSFIAGIAVAFGYGVAIIGSSNWWGLVVGNVGLVVLSGAFWSGSRLYNSRESLLWTVGAAAAVVAIWTLITAPGGDQWGASSVTWAAMAVFGGFGGSEALRGRLGRNINGRILGMSLWIVAIYTSARVVALVALGHDDPDFSRFFGTGSASIVNMSLIVLGSIAISILRAEKLGNNAVGDFTDGIHSAAGVMTSGAFVQAATDHIERADRWQLGLAVIGADIDNLPEINTAFGRAAGDAAIARFAQTLRNSAPVMALIGHPAAGSFLILVNVSSATEARSITERIQTALVDEPVTDSYRIRLTASFAIADTFDHGYELGVLTSAVTEAIRTLKRGGGNDIAVVSEAV</sequence>
<dbReference type="InterPro" id="IPR000160">
    <property type="entry name" value="GGDEF_dom"/>
</dbReference>
<feature type="domain" description="GGDEF" evidence="2">
    <location>
        <begin position="251"/>
        <end position="383"/>
    </location>
</feature>
<keyword evidence="1" id="KW-0812">Transmembrane</keyword>
<feature type="transmembrane region" description="Helical" evidence="1">
    <location>
        <begin position="36"/>
        <end position="55"/>
    </location>
</feature>
<gene>
    <name evidence="3" type="ORF">MQH31_01260</name>
</gene>
<keyword evidence="1" id="KW-1133">Transmembrane helix</keyword>
<dbReference type="InterPro" id="IPR043128">
    <property type="entry name" value="Rev_trsase/Diguanyl_cyclase"/>
</dbReference>
<dbReference type="EMBL" id="JALGAR010000001">
    <property type="protein sequence ID" value="MCI4656443.1"/>
    <property type="molecule type" value="Genomic_DNA"/>
</dbReference>
<evidence type="ECO:0000256" key="1">
    <source>
        <dbReference type="SAM" id="Phobius"/>
    </source>
</evidence>
<dbReference type="Pfam" id="PF00990">
    <property type="entry name" value="GGDEF"/>
    <property type="match status" value="1"/>
</dbReference>
<dbReference type="SMART" id="SM00267">
    <property type="entry name" value="GGDEF"/>
    <property type="match status" value="1"/>
</dbReference>
<accession>A0AA41QT15</accession>
<dbReference type="InterPro" id="IPR029787">
    <property type="entry name" value="Nucleotide_cyclase"/>
</dbReference>
<dbReference type="Proteomes" id="UP001165341">
    <property type="component" value="Unassembled WGS sequence"/>
</dbReference>
<dbReference type="RefSeq" id="WP_243010636.1">
    <property type="nucleotide sequence ID" value="NZ_JALGAR010000001.1"/>
</dbReference>
<feature type="transmembrane region" description="Helical" evidence="1">
    <location>
        <begin position="61"/>
        <end position="79"/>
    </location>
</feature>
<reference evidence="3" key="1">
    <citation type="submission" date="2022-03" db="EMBL/GenBank/DDBJ databases">
        <title>Cryobacterium sp. nov. strain ZS14-85, isolated from Antarctic soil.</title>
        <authorList>
            <person name="Li J."/>
            <person name="Niu G."/>
        </authorList>
    </citation>
    <scope>NUCLEOTIDE SEQUENCE</scope>
    <source>
        <strain evidence="3">ZS14-85</strain>
    </source>
</reference>
<organism evidence="3 4">
    <name type="scientific">Cryobacterium zhongshanensis</name>
    <dbReference type="NCBI Taxonomy" id="2928153"/>
    <lineage>
        <taxon>Bacteria</taxon>
        <taxon>Bacillati</taxon>
        <taxon>Actinomycetota</taxon>
        <taxon>Actinomycetes</taxon>
        <taxon>Micrococcales</taxon>
        <taxon>Microbacteriaceae</taxon>
        <taxon>Cryobacterium</taxon>
    </lineage>
</organism>
<dbReference type="AlphaFoldDB" id="A0AA41QT15"/>
<feature type="transmembrane region" description="Helical" evidence="1">
    <location>
        <begin position="6"/>
        <end position="24"/>
    </location>
</feature>
<keyword evidence="4" id="KW-1185">Reference proteome</keyword>
<feature type="transmembrane region" description="Helical" evidence="1">
    <location>
        <begin position="91"/>
        <end position="108"/>
    </location>
</feature>
<keyword evidence="1" id="KW-0472">Membrane</keyword>
<dbReference type="CDD" id="cd01949">
    <property type="entry name" value="GGDEF"/>
    <property type="match status" value="1"/>
</dbReference>
<proteinExistence type="predicted"/>
<protein>
    <submittedName>
        <fullName evidence="3">GGDEF domain-containing protein</fullName>
    </submittedName>
</protein>
<evidence type="ECO:0000313" key="3">
    <source>
        <dbReference type="EMBL" id="MCI4656443.1"/>
    </source>
</evidence>
<feature type="transmembrane region" description="Helical" evidence="1">
    <location>
        <begin position="182"/>
        <end position="206"/>
    </location>
</feature>
<evidence type="ECO:0000313" key="4">
    <source>
        <dbReference type="Proteomes" id="UP001165341"/>
    </source>
</evidence>
<dbReference type="Gene3D" id="3.30.70.270">
    <property type="match status" value="1"/>
</dbReference>
<dbReference type="SUPFAM" id="SSF55073">
    <property type="entry name" value="Nucleotide cyclase"/>
    <property type="match status" value="1"/>
</dbReference>
<comment type="caution">
    <text evidence="3">The sequence shown here is derived from an EMBL/GenBank/DDBJ whole genome shotgun (WGS) entry which is preliminary data.</text>
</comment>
<evidence type="ECO:0000259" key="2">
    <source>
        <dbReference type="PROSITE" id="PS50887"/>
    </source>
</evidence>